<dbReference type="EMBL" id="MU802152">
    <property type="protein sequence ID" value="KAJ3980859.1"/>
    <property type="molecule type" value="Genomic_DNA"/>
</dbReference>
<dbReference type="AlphaFoldDB" id="A0AA38UP68"/>
<evidence type="ECO:0000256" key="1">
    <source>
        <dbReference type="SAM" id="MobiDB-lite"/>
    </source>
</evidence>
<reference evidence="2" key="1">
    <citation type="submission" date="2022-08" db="EMBL/GenBank/DDBJ databases">
        <authorList>
            <consortium name="DOE Joint Genome Institute"/>
            <person name="Min B."/>
            <person name="Riley R."/>
            <person name="Sierra-Patev S."/>
            <person name="Naranjo-Ortiz M."/>
            <person name="Looney B."/>
            <person name="Konkel Z."/>
            <person name="Slot J.C."/>
            <person name="Sakamoto Y."/>
            <person name="Steenwyk J.L."/>
            <person name="Rokas A."/>
            <person name="Carro J."/>
            <person name="Camarero S."/>
            <person name="Ferreira P."/>
            <person name="Molpeceres G."/>
            <person name="Ruiz-Duenas F.J."/>
            <person name="Serrano A."/>
            <person name="Henrissat B."/>
            <person name="Drula E."/>
            <person name="Hughes K.W."/>
            <person name="Mata J.L."/>
            <person name="Ishikawa N.K."/>
            <person name="Vargas-Isla R."/>
            <person name="Ushijima S."/>
            <person name="Smith C.A."/>
            <person name="Ahrendt S."/>
            <person name="Andreopoulos W."/>
            <person name="He G."/>
            <person name="Labutti K."/>
            <person name="Lipzen A."/>
            <person name="Ng V."/>
            <person name="Sandor L."/>
            <person name="Barry K."/>
            <person name="Martinez A.T."/>
            <person name="Xiao Y."/>
            <person name="Gibbons J.G."/>
            <person name="Terashima K."/>
            <person name="Hibbett D.S."/>
            <person name="Grigoriev I.V."/>
        </authorList>
    </citation>
    <scope>NUCLEOTIDE SEQUENCE</scope>
    <source>
        <strain evidence="2">TFB7829</strain>
    </source>
</reference>
<sequence length="276" mass="30658">MSTPQRGGRKPHKGRNISGLRNQKAAHASSSEHSEENSQLPSSVMASAEAANTLLQSRINIDEESNARVNWRSEDMVRLSDDSDVDEEAEENELDSKILSEQLAKIALREDEEDEWLPQSYRRKRRRPKKPRPKTYNKELGIAGKAPRTQERYAKSWRNQSALTNFQFSSIQAPNTAAAATETSPMVVDLTDSPPSTYLSLPAASTFIPQRRKASSSPDYTDSEQSAESDSPEGPPTTDSDQLSIPSTRSPSPLLSFFNDAPLFRDTMQLPLGAHQ</sequence>
<feature type="compositionally biased region" description="Acidic residues" evidence="1">
    <location>
        <begin position="82"/>
        <end position="93"/>
    </location>
</feature>
<feature type="region of interest" description="Disordered" evidence="1">
    <location>
        <begin position="1"/>
        <end position="96"/>
    </location>
</feature>
<protein>
    <submittedName>
        <fullName evidence="2">Uncharacterized protein</fullName>
    </submittedName>
</protein>
<feature type="compositionally biased region" description="Basic residues" evidence="1">
    <location>
        <begin position="121"/>
        <end position="135"/>
    </location>
</feature>
<dbReference type="Proteomes" id="UP001163850">
    <property type="component" value="Unassembled WGS sequence"/>
</dbReference>
<feature type="non-terminal residue" evidence="2">
    <location>
        <position position="1"/>
    </location>
</feature>
<feature type="region of interest" description="Disordered" evidence="1">
    <location>
        <begin position="174"/>
        <end position="258"/>
    </location>
</feature>
<organism evidence="2 3">
    <name type="scientific">Lentinula detonsa</name>
    <dbReference type="NCBI Taxonomy" id="2804962"/>
    <lineage>
        <taxon>Eukaryota</taxon>
        <taxon>Fungi</taxon>
        <taxon>Dikarya</taxon>
        <taxon>Basidiomycota</taxon>
        <taxon>Agaricomycotina</taxon>
        <taxon>Agaricomycetes</taxon>
        <taxon>Agaricomycetidae</taxon>
        <taxon>Agaricales</taxon>
        <taxon>Marasmiineae</taxon>
        <taxon>Omphalotaceae</taxon>
        <taxon>Lentinula</taxon>
    </lineage>
</organism>
<accession>A0AA38UP68</accession>
<gene>
    <name evidence="2" type="ORF">F5890DRAFT_1557302</name>
</gene>
<feature type="region of interest" description="Disordered" evidence="1">
    <location>
        <begin position="110"/>
        <end position="153"/>
    </location>
</feature>
<evidence type="ECO:0000313" key="3">
    <source>
        <dbReference type="Proteomes" id="UP001163850"/>
    </source>
</evidence>
<feature type="compositionally biased region" description="Polar residues" evidence="1">
    <location>
        <begin position="237"/>
        <end position="253"/>
    </location>
</feature>
<comment type="caution">
    <text evidence="2">The sequence shown here is derived from an EMBL/GenBank/DDBJ whole genome shotgun (WGS) entry which is preliminary data.</text>
</comment>
<name>A0AA38UP68_9AGAR</name>
<feature type="compositionally biased region" description="Basic and acidic residues" evidence="1">
    <location>
        <begin position="71"/>
        <end position="81"/>
    </location>
</feature>
<proteinExistence type="predicted"/>
<evidence type="ECO:0000313" key="2">
    <source>
        <dbReference type="EMBL" id="KAJ3980859.1"/>
    </source>
</evidence>
<feature type="compositionally biased region" description="Acidic residues" evidence="1">
    <location>
        <begin position="221"/>
        <end position="231"/>
    </location>
</feature>